<gene>
    <name evidence="2" type="ORF">URODEC1_LOCUS16531</name>
</gene>
<organism evidence="2 3">
    <name type="scientific">Urochloa decumbens</name>
    <dbReference type="NCBI Taxonomy" id="240449"/>
    <lineage>
        <taxon>Eukaryota</taxon>
        <taxon>Viridiplantae</taxon>
        <taxon>Streptophyta</taxon>
        <taxon>Embryophyta</taxon>
        <taxon>Tracheophyta</taxon>
        <taxon>Spermatophyta</taxon>
        <taxon>Magnoliopsida</taxon>
        <taxon>Liliopsida</taxon>
        <taxon>Poales</taxon>
        <taxon>Poaceae</taxon>
        <taxon>PACMAD clade</taxon>
        <taxon>Panicoideae</taxon>
        <taxon>Panicodae</taxon>
        <taxon>Paniceae</taxon>
        <taxon>Melinidinae</taxon>
        <taxon>Urochloa</taxon>
    </lineage>
</organism>
<sequence>MEAGAALLVPDDVLADILGRLPPRALAASRSVCKAWRALVDARGLLLRHLLPHALRGILIDYSGYKQPVLFARRSQPRCFPRVSGDLGYVPGFGPYHSRIIDHCNGLLLYQGASGYYVINPATRGWESFWSPRVDRHGDHAACLVFDPAASPPRYEVFWIPHLPEPEESVRPAAPFSLGGLFSSDDTLAMPCKIWRRRRKSNRFSLKLGKYRVIKTPEDIEQVYAECYLGKSTGGVCFAILCDHQLRIWNLNDELSGKAEWVLKHRVDLDHSALWAAVRLSERDTVTRGSWMLSYSDSDEDSGRETYDSSGEDCGSEIVSEEQFQWDSDDDCVVDYEDDGDDDDEDHEFKTIFFLGFHPYREVVFLMVSSVTVAYHLSTSKFQWLGKSLPKRLRGQKALRSHFHIHPA</sequence>
<feature type="domain" description="F-box" evidence="1">
    <location>
        <begin position="3"/>
        <end position="50"/>
    </location>
</feature>
<dbReference type="EMBL" id="OZ075123">
    <property type="protein sequence ID" value="CAL4913873.1"/>
    <property type="molecule type" value="Genomic_DNA"/>
</dbReference>
<dbReference type="Pfam" id="PF12937">
    <property type="entry name" value="F-box-like"/>
    <property type="match status" value="1"/>
</dbReference>
<evidence type="ECO:0000313" key="3">
    <source>
        <dbReference type="Proteomes" id="UP001497457"/>
    </source>
</evidence>
<dbReference type="SMART" id="SM00256">
    <property type="entry name" value="FBOX"/>
    <property type="match status" value="1"/>
</dbReference>
<dbReference type="InterPro" id="IPR036047">
    <property type="entry name" value="F-box-like_dom_sf"/>
</dbReference>
<evidence type="ECO:0000313" key="2">
    <source>
        <dbReference type="EMBL" id="CAL4913873.1"/>
    </source>
</evidence>
<dbReference type="AlphaFoldDB" id="A0ABC8WSA0"/>
<accession>A0ABC8WSA0</accession>
<evidence type="ECO:0000259" key="1">
    <source>
        <dbReference type="PROSITE" id="PS50181"/>
    </source>
</evidence>
<dbReference type="InterPro" id="IPR001810">
    <property type="entry name" value="F-box_dom"/>
</dbReference>
<dbReference type="Gene3D" id="1.20.1280.50">
    <property type="match status" value="1"/>
</dbReference>
<dbReference type="PROSITE" id="PS50181">
    <property type="entry name" value="FBOX"/>
    <property type="match status" value="1"/>
</dbReference>
<dbReference type="SUPFAM" id="SSF81383">
    <property type="entry name" value="F-box domain"/>
    <property type="match status" value="1"/>
</dbReference>
<reference evidence="2 3" key="2">
    <citation type="submission" date="2024-10" db="EMBL/GenBank/DDBJ databases">
        <authorList>
            <person name="Ryan C."/>
        </authorList>
    </citation>
    <scope>NUCLEOTIDE SEQUENCE [LARGE SCALE GENOMIC DNA]</scope>
</reference>
<name>A0ABC8WSA0_9POAL</name>
<proteinExistence type="predicted"/>
<dbReference type="PANTHER" id="PTHR34591:SF21">
    <property type="entry name" value="F-BOX DOMAIN CONTAINING PROTEIN, EXPRESSED"/>
    <property type="match status" value="1"/>
</dbReference>
<reference evidence="3" key="1">
    <citation type="submission" date="2024-06" db="EMBL/GenBank/DDBJ databases">
        <authorList>
            <person name="Ryan C."/>
        </authorList>
    </citation>
    <scope>NUCLEOTIDE SEQUENCE [LARGE SCALE GENOMIC DNA]</scope>
</reference>
<protein>
    <recommendedName>
        <fullName evidence="1">F-box domain-containing protein</fullName>
    </recommendedName>
</protein>
<dbReference type="Proteomes" id="UP001497457">
    <property type="component" value="Chromosome 13rd"/>
</dbReference>
<dbReference type="PANTHER" id="PTHR34591">
    <property type="entry name" value="OS03G0653100 PROTEIN-RELATED"/>
    <property type="match status" value="1"/>
</dbReference>
<keyword evidence="3" id="KW-1185">Reference proteome</keyword>